<gene>
    <name evidence="1" type="ORF">Hamer_G016439</name>
</gene>
<comment type="caution">
    <text evidence="1">The sequence shown here is derived from an EMBL/GenBank/DDBJ whole genome shotgun (WGS) entry which is preliminary data.</text>
</comment>
<protein>
    <submittedName>
        <fullName evidence="1">Uncharacterized protein</fullName>
    </submittedName>
</protein>
<reference evidence="1" key="1">
    <citation type="journal article" date="2021" name="Sci. Adv.">
        <title>The American lobster genome reveals insights on longevity, neural, and immune adaptations.</title>
        <authorList>
            <person name="Polinski J.M."/>
            <person name="Zimin A.V."/>
            <person name="Clark K.F."/>
            <person name="Kohn A.B."/>
            <person name="Sadowski N."/>
            <person name="Timp W."/>
            <person name="Ptitsyn A."/>
            <person name="Khanna P."/>
            <person name="Romanova D.Y."/>
            <person name="Williams P."/>
            <person name="Greenwood S.J."/>
            <person name="Moroz L.L."/>
            <person name="Walt D.R."/>
            <person name="Bodnar A.G."/>
        </authorList>
    </citation>
    <scope>NUCLEOTIDE SEQUENCE</scope>
    <source>
        <strain evidence="1">GMGI-L3</strain>
    </source>
</reference>
<sequence>MCWVSLSCDRMIALRAITVKTWVDHLWQHSTGPPPTRTARDAGSLTSGYAHSPTLLYSREAPAGAPLEPVSHL</sequence>
<dbReference type="EMBL" id="JAHLQT010007588">
    <property type="protein sequence ID" value="KAG7174537.1"/>
    <property type="molecule type" value="Genomic_DNA"/>
</dbReference>
<accession>A0A8J5N7M2</accession>
<dbReference type="AlphaFoldDB" id="A0A8J5N7M2"/>
<evidence type="ECO:0000313" key="1">
    <source>
        <dbReference type="EMBL" id="KAG7174537.1"/>
    </source>
</evidence>
<dbReference type="Proteomes" id="UP000747542">
    <property type="component" value="Unassembled WGS sequence"/>
</dbReference>
<organism evidence="1 2">
    <name type="scientific">Homarus americanus</name>
    <name type="common">American lobster</name>
    <dbReference type="NCBI Taxonomy" id="6706"/>
    <lineage>
        <taxon>Eukaryota</taxon>
        <taxon>Metazoa</taxon>
        <taxon>Ecdysozoa</taxon>
        <taxon>Arthropoda</taxon>
        <taxon>Crustacea</taxon>
        <taxon>Multicrustacea</taxon>
        <taxon>Malacostraca</taxon>
        <taxon>Eumalacostraca</taxon>
        <taxon>Eucarida</taxon>
        <taxon>Decapoda</taxon>
        <taxon>Pleocyemata</taxon>
        <taxon>Astacidea</taxon>
        <taxon>Nephropoidea</taxon>
        <taxon>Nephropidae</taxon>
        <taxon>Homarus</taxon>
    </lineage>
</organism>
<proteinExistence type="predicted"/>
<name>A0A8J5N7M2_HOMAM</name>
<keyword evidence="2" id="KW-1185">Reference proteome</keyword>
<evidence type="ECO:0000313" key="2">
    <source>
        <dbReference type="Proteomes" id="UP000747542"/>
    </source>
</evidence>